<dbReference type="AlphaFoldDB" id="A0A9Q3UR47"/>
<dbReference type="InterPro" id="IPR050680">
    <property type="entry name" value="YpeA/RimI_acetyltransf"/>
</dbReference>
<gene>
    <name evidence="4" type="ORF">LL252_18480</name>
</gene>
<accession>A0A9Q3UR47</accession>
<protein>
    <submittedName>
        <fullName evidence="4">GNAT family N-acetyltransferase/peptidase C39 family protein</fullName>
    </submittedName>
</protein>
<dbReference type="RefSeq" id="WP_228235275.1">
    <property type="nucleotide sequence ID" value="NZ_JAJGNA010000045.1"/>
</dbReference>
<dbReference type="PANTHER" id="PTHR43420">
    <property type="entry name" value="ACETYLTRANSFERASE"/>
    <property type="match status" value="1"/>
</dbReference>
<dbReference type="Proteomes" id="UP001108027">
    <property type="component" value="Unassembled WGS sequence"/>
</dbReference>
<dbReference type="PROSITE" id="PS51186">
    <property type="entry name" value="GNAT"/>
    <property type="match status" value="1"/>
</dbReference>
<proteinExistence type="predicted"/>
<dbReference type="EMBL" id="JAJGNA010000045">
    <property type="protein sequence ID" value="MCC4310556.1"/>
    <property type="molecule type" value="Genomic_DNA"/>
</dbReference>
<evidence type="ECO:0000256" key="2">
    <source>
        <dbReference type="ARBA" id="ARBA00023315"/>
    </source>
</evidence>
<dbReference type="Gene3D" id="3.90.70.10">
    <property type="entry name" value="Cysteine proteinases"/>
    <property type="match status" value="1"/>
</dbReference>
<dbReference type="InterPro" id="IPR021770">
    <property type="entry name" value="DUF3335"/>
</dbReference>
<evidence type="ECO:0000313" key="4">
    <source>
        <dbReference type="EMBL" id="MCC4310556.1"/>
    </source>
</evidence>
<dbReference type="InterPro" id="IPR000182">
    <property type="entry name" value="GNAT_dom"/>
</dbReference>
<dbReference type="SUPFAM" id="SSF55729">
    <property type="entry name" value="Acyl-CoA N-acyltransferases (Nat)"/>
    <property type="match status" value="1"/>
</dbReference>
<feature type="domain" description="N-acetyltransferase" evidence="3">
    <location>
        <begin position="5"/>
        <end position="152"/>
    </location>
</feature>
<dbReference type="CDD" id="cd04301">
    <property type="entry name" value="NAT_SF"/>
    <property type="match status" value="1"/>
</dbReference>
<evidence type="ECO:0000259" key="3">
    <source>
        <dbReference type="PROSITE" id="PS51186"/>
    </source>
</evidence>
<dbReference type="InterPro" id="IPR016181">
    <property type="entry name" value="Acyl_CoA_acyltransferase"/>
</dbReference>
<dbReference type="GO" id="GO:0016747">
    <property type="term" value="F:acyltransferase activity, transferring groups other than amino-acyl groups"/>
    <property type="evidence" value="ECO:0007669"/>
    <property type="project" value="InterPro"/>
</dbReference>
<comment type="caution">
    <text evidence="4">The sequence shown here is derived from an EMBL/GenBank/DDBJ whole genome shotgun (WGS) entry which is preliminary data.</text>
</comment>
<dbReference type="Gene3D" id="3.40.630.30">
    <property type="match status" value="1"/>
</dbReference>
<dbReference type="Pfam" id="PF00583">
    <property type="entry name" value="Acetyltransf_1"/>
    <property type="match status" value="1"/>
</dbReference>
<reference evidence="4" key="1">
    <citation type="submission" date="2021-10" db="EMBL/GenBank/DDBJ databases">
        <title>The diversity and Nitrogen Metabolism of Culturable Nitrate-Utilizing Bacteria Within the Oxygen Minimum Zone of the Changjiang (Yangtze River)Estuary.</title>
        <authorList>
            <person name="Zhang D."/>
            <person name="Zheng J."/>
            <person name="Liu S."/>
            <person name="He W."/>
        </authorList>
    </citation>
    <scope>NUCLEOTIDE SEQUENCE</scope>
    <source>
        <strain evidence="4">FXH-223</strain>
    </source>
</reference>
<evidence type="ECO:0000256" key="1">
    <source>
        <dbReference type="ARBA" id="ARBA00022679"/>
    </source>
</evidence>
<name>A0A9Q3UR47_9GAMM</name>
<keyword evidence="5" id="KW-1185">Reference proteome</keyword>
<keyword evidence="1" id="KW-0808">Transferase</keyword>
<sequence>MNSIFTLRPALPHDLDALTALERRCFDSDRLSRRSFRHWIRQAHSGLILASAPDGSLAGYALVILQRGTRLARLYSIAADPAWRGQGLGDALMDAAEQYAHEEKRLYLRLEVRRDNIGAIRLYERRGYKLFGATPDYYEDHEDALRYQKRLHYTPERHAGREIPWVRQSTEFTCGPACLQMALAALLQRAPREREELLIWREATTIFMTAGHGGCHPLGLALAAEARGLTAQVYCNQRGPLFLDSVRDENKKRVIETVHEHFEEEVRERGIPVRYRELTAARLDKALKHGEVAIVLISTWRLDGRKAPHWVVVSGADQECFYIHDPDPADDQVPLDCQHVPITRDRFEKMTRYGQSRLRTAVIVGRP</sequence>
<keyword evidence="2" id="KW-0012">Acyltransferase</keyword>
<dbReference type="Pfam" id="PF11814">
    <property type="entry name" value="DUF3335"/>
    <property type="match status" value="1"/>
</dbReference>
<evidence type="ECO:0000313" key="5">
    <source>
        <dbReference type="Proteomes" id="UP001108027"/>
    </source>
</evidence>
<organism evidence="4 5">
    <name type="scientific">Alloalcanivorax marinus</name>
    <dbReference type="NCBI Taxonomy" id="1177169"/>
    <lineage>
        <taxon>Bacteria</taxon>
        <taxon>Pseudomonadati</taxon>
        <taxon>Pseudomonadota</taxon>
        <taxon>Gammaproteobacteria</taxon>
        <taxon>Oceanospirillales</taxon>
        <taxon>Alcanivoracaceae</taxon>
        <taxon>Alloalcanivorax</taxon>
    </lineage>
</organism>